<sequence length="73" mass="8078">MNSTSNPSEDRIQLQVSRRDVYSHSPETFNFLQSELGIGGTGSETSSIGDVLKTSKCIGDVFDMDEDDIFQFP</sequence>
<gene>
    <name evidence="1" type="ORF">CK203_081919</name>
</gene>
<organism evidence="1 2">
    <name type="scientific">Vitis vinifera</name>
    <name type="common">Grape</name>
    <dbReference type="NCBI Taxonomy" id="29760"/>
    <lineage>
        <taxon>Eukaryota</taxon>
        <taxon>Viridiplantae</taxon>
        <taxon>Streptophyta</taxon>
        <taxon>Embryophyta</taxon>
        <taxon>Tracheophyta</taxon>
        <taxon>Spermatophyta</taxon>
        <taxon>Magnoliopsida</taxon>
        <taxon>eudicotyledons</taxon>
        <taxon>Gunneridae</taxon>
        <taxon>Pentapetalae</taxon>
        <taxon>rosids</taxon>
        <taxon>Vitales</taxon>
        <taxon>Vitaceae</taxon>
        <taxon>Viteae</taxon>
        <taxon>Vitis</taxon>
    </lineage>
</organism>
<reference evidence="1 2" key="1">
    <citation type="journal article" date="2018" name="PLoS Genet.">
        <title>Population sequencing reveals clonal diversity and ancestral inbreeding in the grapevine cultivar Chardonnay.</title>
        <authorList>
            <person name="Roach M.J."/>
            <person name="Johnson D.L."/>
            <person name="Bohlmann J."/>
            <person name="van Vuuren H.J."/>
            <person name="Jones S.J."/>
            <person name="Pretorius I.S."/>
            <person name="Schmidt S.A."/>
            <person name="Borneman A.R."/>
        </authorList>
    </citation>
    <scope>NUCLEOTIDE SEQUENCE [LARGE SCALE GENOMIC DNA]</scope>
    <source>
        <strain evidence="2">cv. Chardonnay</strain>
        <tissue evidence="1">Leaf</tissue>
    </source>
</reference>
<proteinExistence type="predicted"/>
<dbReference type="Proteomes" id="UP000288805">
    <property type="component" value="Unassembled WGS sequence"/>
</dbReference>
<evidence type="ECO:0000313" key="2">
    <source>
        <dbReference type="Proteomes" id="UP000288805"/>
    </source>
</evidence>
<protein>
    <submittedName>
        <fullName evidence="1">Uncharacterized protein</fullName>
    </submittedName>
</protein>
<name>A0A438DX31_VITVI</name>
<dbReference type="EMBL" id="QGNW01001465">
    <property type="protein sequence ID" value="RVW40044.1"/>
    <property type="molecule type" value="Genomic_DNA"/>
</dbReference>
<comment type="caution">
    <text evidence="1">The sequence shown here is derived from an EMBL/GenBank/DDBJ whole genome shotgun (WGS) entry which is preliminary data.</text>
</comment>
<evidence type="ECO:0000313" key="1">
    <source>
        <dbReference type="EMBL" id="RVW40044.1"/>
    </source>
</evidence>
<dbReference type="AlphaFoldDB" id="A0A438DX31"/>
<accession>A0A438DX31</accession>